<proteinExistence type="predicted"/>
<dbReference type="EMBL" id="BARU01034209">
    <property type="protein sequence ID" value="GAH62252.1"/>
    <property type="molecule type" value="Genomic_DNA"/>
</dbReference>
<sequence>MKLPAEQRPHLDAFRRACEALRAQGLERAARRSGCPLRDGAFEVELLGRAFLLRVEPPSVEPEAGDAEKACIARYVMLARPLPDLTPVSFAEVPRARTYLNPFRGRVLGAFLGAFGRAPERLARAAEALGARKV</sequence>
<evidence type="ECO:0000313" key="2">
    <source>
        <dbReference type="EMBL" id="GAH62252.1"/>
    </source>
</evidence>
<dbReference type="AlphaFoldDB" id="X1GYK7"/>
<organism evidence="2">
    <name type="scientific">marine sediment metagenome</name>
    <dbReference type="NCBI Taxonomy" id="412755"/>
    <lineage>
        <taxon>unclassified sequences</taxon>
        <taxon>metagenomes</taxon>
        <taxon>ecological metagenomes</taxon>
    </lineage>
</organism>
<dbReference type="Pfam" id="PF12654">
    <property type="entry name" value="DUF3786"/>
    <property type="match status" value="1"/>
</dbReference>
<accession>X1GYK7</accession>
<comment type="caution">
    <text evidence="2">The sequence shown here is derived from an EMBL/GenBank/DDBJ whole genome shotgun (WGS) entry which is preliminary data.</text>
</comment>
<evidence type="ECO:0000259" key="1">
    <source>
        <dbReference type="Pfam" id="PF12654"/>
    </source>
</evidence>
<dbReference type="InterPro" id="IPR024264">
    <property type="entry name" value="DUF3786"/>
</dbReference>
<feature type="domain" description="DUF3786" evidence="1">
    <location>
        <begin position="26"/>
        <end position="132"/>
    </location>
</feature>
<reference evidence="2" key="1">
    <citation type="journal article" date="2014" name="Front. Microbiol.">
        <title>High frequency of phylogenetically diverse reductive dehalogenase-homologous genes in deep subseafloor sedimentary metagenomes.</title>
        <authorList>
            <person name="Kawai M."/>
            <person name="Futagami T."/>
            <person name="Toyoda A."/>
            <person name="Takaki Y."/>
            <person name="Nishi S."/>
            <person name="Hori S."/>
            <person name="Arai W."/>
            <person name="Tsubouchi T."/>
            <person name="Morono Y."/>
            <person name="Uchiyama I."/>
            <person name="Ito T."/>
            <person name="Fujiyama A."/>
            <person name="Inagaki F."/>
            <person name="Takami H."/>
        </authorList>
    </citation>
    <scope>NUCLEOTIDE SEQUENCE</scope>
    <source>
        <strain evidence="2">Expedition CK06-06</strain>
    </source>
</reference>
<feature type="non-terminal residue" evidence="2">
    <location>
        <position position="134"/>
    </location>
</feature>
<gene>
    <name evidence="2" type="ORF">S03H2_53731</name>
</gene>
<protein>
    <recommendedName>
        <fullName evidence="1">DUF3786 domain-containing protein</fullName>
    </recommendedName>
</protein>
<name>X1GYK7_9ZZZZ</name>